<dbReference type="PIRSF" id="PIRSF000428">
    <property type="entry name" value="P_Ac_trans"/>
    <property type="match status" value="1"/>
</dbReference>
<evidence type="ECO:0000256" key="1">
    <source>
        <dbReference type="ARBA" id="ARBA00005656"/>
    </source>
</evidence>
<dbReference type="PANTHER" id="PTHR43356:SF2">
    <property type="entry name" value="PHOSPHATE ACETYLTRANSFERASE"/>
    <property type="match status" value="1"/>
</dbReference>
<feature type="non-terminal residue" evidence="5">
    <location>
        <position position="1"/>
    </location>
</feature>
<dbReference type="NCBIfam" id="NF006045">
    <property type="entry name" value="PRK08190.1"/>
    <property type="match status" value="1"/>
</dbReference>
<dbReference type="EMBL" id="MDTU01000001">
    <property type="protein sequence ID" value="ODN43973.1"/>
    <property type="molecule type" value="Genomic_DNA"/>
</dbReference>
<dbReference type="Pfam" id="PF01515">
    <property type="entry name" value="PTA_PTB"/>
    <property type="match status" value="1"/>
</dbReference>
<dbReference type="NCBIfam" id="NF008852">
    <property type="entry name" value="PRK11890.1"/>
    <property type="match status" value="1"/>
</dbReference>
<accession>A0ABX3A8K1</accession>
<keyword evidence="3" id="KW-0012">Acyltransferase</keyword>
<dbReference type="InterPro" id="IPR002505">
    <property type="entry name" value="PTA_PTB"/>
</dbReference>
<dbReference type="RefSeq" id="WP_069313769.1">
    <property type="nucleotide sequence ID" value="NZ_MDTU01000001.1"/>
</dbReference>
<evidence type="ECO:0000313" key="5">
    <source>
        <dbReference type="EMBL" id="ODN43973.1"/>
    </source>
</evidence>
<name>A0ABX3A8K1_9GAMM</name>
<gene>
    <name evidence="5" type="ORF">BGC07_01255</name>
</gene>
<dbReference type="InterPro" id="IPR012147">
    <property type="entry name" value="P_Ac_Bu_trans"/>
</dbReference>
<protein>
    <recommendedName>
        <fullName evidence="4">Phosphate acetyl/butaryl transferase domain-containing protein</fullName>
    </recommendedName>
</protein>
<proteinExistence type="inferred from homology"/>
<dbReference type="Proteomes" id="UP000094329">
    <property type="component" value="Unassembled WGS sequence"/>
</dbReference>
<comment type="similarity">
    <text evidence="1">Belongs to the phosphate acetyltransferase and butyryltransferase family.</text>
</comment>
<comment type="caution">
    <text evidence="5">The sequence shown here is derived from an EMBL/GenBank/DDBJ whole genome shotgun (WGS) entry which is preliminary data.</text>
</comment>
<dbReference type="Gene3D" id="3.40.718.10">
    <property type="entry name" value="Isopropylmalate Dehydrogenase"/>
    <property type="match status" value="1"/>
</dbReference>
<keyword evidence="6" id="KW-1185">Reference proteome</keyword>
<evidence type="ECO:0000313" key="6">
    <source>
        <dbReference type="Proteomes" id="UP000094329"/>
    </source>
</evidence>
<evidence type="ECO:0000256" key="3">
    <source>
        <dbReference type="ARBA" id="ARBA00023315"/>
    </source>
</evidence>
<feature type="domain" description="Phosphate acetyl/butaryl transferase" evidence="4">
    <location>
        <begin position="73"/>
        <end position="276"/>
    </location>
</feature>
<evidence type="ECO:0000256" key="2">
    <source>
        <dbReference type="ARBA" id="ARBA00022679"/>
    </source>
</evidence>
<organism evidence="5 6">
    <name type="scientific">Piscirickettsia litoralis</name>
    <dbReference type="NCBI Taxonomy" id="1891921"/>
    <lineage>
        <taxon>Bacteria</taxon>
        <taxon>Pseudomonadati</taxon>
        <taxon>Pseudomonadota</taxon>
        <taxon>Gammaproteobacteria</taxon>
        <taxon>Thiotrichales</taxon>
        <taxon>Piscirickettsiaceae</taxon>
        <taxon>Piscirickettsia</taxon>
    </lineage>
</organism>
<keyword evidence="2" id="KW-0808">Transferase</keyword>
<dbReference type="SUPFAM" id="SSF53659">
    <property type="entry name" value="Isocitrate/Isopropylmalate dehydrogenase-like"/>
    <property type="match status" value="1"/>
</dbReference>
<dbReference type="PANTHER" id="PTHR43356">
    <property type="entry name" value="PHOSPHATE ACETYLTRANSFERASE"/>
    <property type="match status" value="1"/>
</dbReference>
<sequence length="306" mass="32799">YKNARSLNHSLRVAVVHPCSEDALLGAVEAAEKELVTPVIIGPIKRLKNLAHRLHINIDHLECIDVEHSHAAAAKAVELARLGKVNSIMKGSLHTDELMQAVLDKQRGLRTDQRVSHCFVMDIPSYDRPLIITDGAINLSPDLEAKRDITQHAIHLAHALGIAMPKVALLAAVETVNAKMQCTIDAAALCKMADRGQIKGGVLDGPLAFDNAISAHAASVKGIISEVVGQADILMVPDLVSGNVLAKQLSYLSQAKGAGIVLGAKVPIVLTSRADDRLTRETSCALAVLVSHYNLEWQHAKNNIDA</sequence>
<evidence type="ECO:0000259" key="4">
    <source>
        <dbReference type="Pfam" id="PF01515"/>
    </source>
</evidence>
<dbReference type="InterPro" id="IPR050500">
    <property type="entry name" value="Phos_Acetyltrans/Butyryltrans"/>
</dbReference>
<reference evidence="5 6" key="1">
    <citation type="submission" date="2016-08" db="EMBL/GenBank/DDBJ databases">
        <title>Draft genome sequence of Candidatus Piscirickettsia litoralis, from seawater.</title>
        <authorList>
            <person name="Wan X."/>
            <person name="Lee A.J."/>
            <person name="Hou S."/>
            <person name="Donachie S.P."/>
        </authorList>
    </citation>
    <scope>NUCLEOTIDE SEQUENCE [LARGE SCALE GENOMIC DNA]</scope>
    <source>
        <strain evidence="5 6">Y2</strain>
    </source>
</reference>